<feature type="domain" description="Putative DNA-binding" evidence="1">
    <location>
        <begin position="8"/>
        <end position="96"/>
    </location>
</feature>
<proteinExistence type="predicted"/>
<dbReference type="Gene3D" id="1.10.150.690">
    <property type="entry name" value="DUF2063"/>
    <property type="match status" value="1"/>
</dbReference>
<evidence type="ECO:0000313" key="2">
    <source>
        <dbReference type="EMBL" id="RBP53540.1"/>
    </source>
</evidence>
<dbReference type="GO" id="GO:0003677">
    <property type="term" value="F:DNA binding"/>
    <property type="evidence" value="ECO:0007669"/>
    <property type="project" value="UniProtKB-KW"/>
</dbReference>
<dbReference type="Pfam" id="PF09836">
    <property type="entry name" value="DUF2063"/>
    <property type="match status" value="1"/>
</dbReference>
<dbReference type="InterPro" id="IPR018640">
    <property type="entry name" value="DUF2063"/>
</dbReference>
<evidence type="ECO:0000313" key="3">
    <source>
        <dbReference type="Proteomes" id="UP000253083"/>
    </source>
</evidence>
<gene>
    <name evidence="2" type="ORF">DFR28_101927</name>
</gene>
<name>A0A395JPG2_9GAMM</name>
<keyword evidence="3" id="KW-1185">Reference proteome</keyword>
<dbReference type="InterPro" id="IPR044922">
    <property type="entry name" value="DUF2063_N_sf"/>
</dbReference>
<comment type="caution">
    <text evidence="2">The sequence shown here is derived from an EMBL/GenBank/DDBJ whole genome shotgun (WGS) entry which is preliminary data.</text>
</comment>
<organism evidence="2 3">
    <name type="scientific">Arenicella xantha</name>
    <dbReference type="NCBI Taxonomy" id="644221"/>
    <lineage>
        <taxon>Bacteria</taxon>
        <taxon>Pseudomonadati</taxon>
        <taxon>Pseudomonadota</taxon>
        <taxon>Gammaproteobacteria</taxon>
        <taxon>Arenicellales</taxon>
        <taxon>Arenicellaceae</taxon>
        <taxon>Arenicella</taxon>
    </lineage>
</organism>
<sequence length="262" mass="29005">MSQLDAFFEHFATYISTGDASALSPYLSETSNPEFLKVYRNGAFKAGVDALSANFPTLKKVLGDEPFKSLCRSYISENWPSDTRLSSYGDGLSDYIRKCTKHSSDPHASRQVDFAMLDYAWLSSLLARDEAPLSAQSILAILNDNDTQGLDQLQLSSSVRLVQLSGNNMLEWVHLKFNQDGNLNHENSKSLLFWRQDNVVHYRVLNKFEGQFIRTLADSGSIFDAAEAAINAQPNEDVSALFSALLSSGVLTQSSTETQAIL</sequence>
<dbReference type="EMBL" id="QNRT01000001">
    <property type="protein sequence ID" value="RBP53540.1"/>
    <property type="molecule type" value="Genomic_DNA"/>
</dbReference>
<keyword evidence="2" id="KW-0238">DNA-binding</keyword>
<dbReference type="AlphaFoldDB" id="A0A395JPG2"/>
<accession>A0A395JPG2</accession>
<dbReference type="RefSeq" id="WP_113953098.1">
    <property type="nucleotide sequence ID" value="NZ_QNRT01000001.1"/>
</dbReference>
<dbReference type="OrthoDB" id="4146344at2"/>
<dbReference type="InParanoid" id="A0A395JPG2"/>
<evidence type="ECO:0000259" key="1">
    <source>
        <dbReference type="Pfam" id="PF09836"/>
    </source>
</evidence>
<protein>
    <submittedName>
        <fullName evidence="2">Putative DNA-binding protein</fullName>
    </submittedName>
</protein>
<dbReference type="Proteomes" id="UP000253083">
    <property type="component" value="Unassembled WGS sequence"/>
</dbReference>
<reference evidence="2 3" key="1">
    <citation type="submission" date="2018-06" db="EMBL/GenBank/DDBJ databases">
        <title>Genomic Encyclopedia of Type Strains, Phase IV (KMG-IV): sequencing the most valuable type-strain genomes for metagenomic binning, comparative biology and taxonomic classification.</title>
        <authorList>
            <person name="Goeker M."/>
        </authorList>
    </citation>
    <scope>NUCLEOTIDE SEQUENCE [LARGE SCALE GENOMIC DNA]</scope>
    <source>
        <strain evidence="2 3">DSM 24032</strain>
    </source>
</reference>